<proteinExistence type="predicted"/>
<comment type="caution">
    <text evidence="1">The sequence shown here is derived from an EMBL/GenBank/DDBJ whole genome shotgun (WGS) entry which is preliminary data.</text>
</comment>
<dbReference type="OrthoDB" id="4734332at2"/>
<dbReference type="RefSeq" id="WP_138088165.1">
    <property type="nucleotide sequence ID" value="NZ_VAUV01000018.1"/>
</dbReference>
<accession>A0A5R8K963</accession>
<dbReference type="AlphaFoldDB" id="A0A5R8K963"/>
<gene>
    <name evidence="1" type="ORF">FEM03_20450</name>
</gene>
<evidence type="ECO:0000313" key="1">
    <source>
        <dbReference type="EMBL" id="TLD68848.1"/>
    </source>
</evidence>
<evidence type="ECO:0000313" key="2">
    <source>
        <dbReference type="Proteomes" id="UP000306196"/>
    </source>
</evidence>
<reference evidence="1 2" key="1">
    <citation type="submission" date="2019-05" db="EMBL/GenBank/DDBJ databases">
        <title>Verrucobacter flavum gen. nov., sp. nov. a new member of the family Verrucomicrobiaceae.</title>
        <authorList>
            <person name="Szuroczki S."/>
            <person name="Abbaszade G."/>
            <person name="Szabo A."/>
            <person name="Felfoldi T."/>
            <person name="Schumann P."/>
            <person name="Boka K."/>
            <person name="Keki Z."/>
            <person name="Toumi M."/>
            <person name="Toth E."/>
        </authorList>
    </citation>
    <scope>NUCLEOTIDE SEQUENCE [LARGE SCALE GENOMIC DNA]</scope>
    <source>
        <strain evidence="1 2">MG-N-17</strain>
    </source>
</reference>
<dbReference type="EMBL" id="VAUV01000018">
    <property type="protein sequence ID" value="TLD68848.1"/>
    <property type="molecule type" value="Genomic_DNA"/>
</dbReference>
<dbReference type="Proteomes" id="UP000306196">
    <property type="component" value="Unassembled WGS sequence"/>
</dbReference>
<protein>
    <submittedName>
        <fullName evidence="1">Antitoxin</fullName>
    </submittedName>
</protein>
<sequence>MTKTQIQVPEELFRDLKAFAKRREWSLAETFRRGAELLLEVYPADITPATKAWHPPKSKEVGWKGLNAEELRDIAFEDAEPRWS</sequence>
<name>A0A5R8K963_9BACT</name>
<keyword evidence="2" id="KW-1185">Reference proteome</keyword>
<organism evidence="1 2">
    <name type="scientific">Phragmitibacter flavus</name>
    <dbReference type="NCBI Taxonomy" id="2576071"/>
    <lineage>
        <taxon>Bacteria</taxon>
        <taxon>Pseudomonadati</taxon>
        <taxon>Verrucomicrobiota</taxon>
        <taxon>Verrucomicrobiia</taxon>
        <taxon>Verrucomicrobiales</taxon>
        <taxon>Verrucomicrobiaceae</taxon>
        <taxon>Phragmitibacter</taxon>
    </lineage>
</organism>